<protein>
    <submittedName>
        <fullName evidence="1">5021_t:CDS:1</fullName>
    </submittedName>
</protein>
<comment type="caution">
    <text evidence="1">The sequence shown here is derived from an EMBL/GenBank/DDBJ whole genome shotgun (WGS) entry which is preliminary data.</text>
</comment>
<dbReference type="Proteomes" id="UP000789570">
    <property type="component" value="Unassembled WGS sequence"/>
</dbReference>
<dbReference type="EMBL" id="CAJVPQ010023976">
    <property type="protein sequence ID" value="CAG8763889.1"/>
    <property type="molecule type" value="Genomic_DNA"/>
</dbReference>
<keyword evidence="2" id="KW-1185">Reference proteome</keyword>
<evidence type="ECO:0000313" key="2">
    <source>
        <dbReference type="Proteomes" id="UP000789570"/>
    </source>
</evidence>
<accession>A0A9N9J4B0</accession>
<proteinExistence type="predicted"/>
<sequence>ESSTDHITEKQYLLTVRQHIAAHKELEDHKILFITHLDQSYLQCHSDYKTQSEKLPSFDNF</sequence>
<feature type="non-terminal residue" evidence="1">
    <location>
        <position position="1"/>
    </location>
</feature>
<evidence type="ECO:0000313" key="1">
    <source>
        <dbReference type="EMBL" id="CAG8763889.1"/>
    </source>
</evidence>
<gene>
    <name evidence="1" type="ORF">FCALED_LOCUS17097</name>
</gene>
<reference evidence="1" key="1">
    <citation type="submission" date="2021-06" db="EMBL/GenBank/DDBJ databases">
        <authorList>
            <person name="Kallberg Y."/>
            <person name="Tangrot J."/>
            <person name="Rosling A."/>
        </authorList>
    </citation>
    <scope>NUCLEOTIDE SEQUENCE</scope>
    <source>
        <strain evidence="1">UK204</strain>
    </source>
</reference>
<organism evidence="1 2">
    <name type="scientific">Funneliformis caledonium</name>
    <dbReference type="NCBI Taxonomy" id="1117310"/>
    <lineage>
        <taxon>Eukaryota</taxon>
        <taxon>Fungi</taxon>
        <taxon>Fungi incertae sedis</taxon>
        <taxon>Mucoromycota</taxon>
        <taxon>Glomeromycotina</taxon>
        <taxon>Glomeromycetes</taxon>
        <taxon>Glomerales</taxon>
        <taxon>Glomeraceae</taxon>
        <taxon>Funneliformis</taxon>
    </lineage>
</organism>
<dbReference type="AlphaFoldDB" id="A0A9N9J4B0"/>
<name>A0A9N9J4B0_9GLOM</name>